<feature type="chain" id="PRO_5040952575" evidence="3">
    <location>
        <begin position="23"/>
        <end position="409"/>
    </location>
</feature>
<gene>
    <name evidence="4" type="ORF">Aglo03_00890</name>
</gene>
<evidence type="ECO:0000256" key="3">
    <source>
        <dbReference type="SAM" id="SignalP"/>
    </source>
</evidence>
<accession>A0A9W6QF27</accession>
<evidence type="ECO:0000313" key="5">
    <source>
        <dbReference type="Proteomes" id="UP001165042"/>
    </source>
</evidence>
<keyword evidence="2" id="KW-0472">Membrane</keyword>
<keyword evidence="2" id="KW-1133">Transmembrane helix</keyword>
<comment type="caution">
    <text evidence="4">The sequence shown here is derived from an EMBL/GenBank/DDBJ whole genome shotgun (WGS) entry which is preliminary data.</text>
</comment>
<evidence type="ECO:0000313" key="4">
    <source>
        <dbReference type="EMBL" id="GLW89273.1"/>
    </source>
</evidence>
<feature type="transmembrane region" description="Helical" evidence="2">
    <location>
        <begin position="136"/>
        <end position="154"/>
    </location>
</feature>
<proteinExistence type="predicted"/>
<dbReference type="RefSeq" id="WP_285606514.1">
    <property type="nucleotide sequence ID" value="NZ_BSSD01000001.1"/>
</dbReference>
<dbReference type="Proteomes" id="UP001165042">
    <property type="component" value="Unassembled WGS sequence"/>
</dbReference>
<protein>
    <submittedName>
        <fullName evidence="4">Uncharacterized protein</fullName>
    </submittedName>
</protein>
<dbReference type="AlphaFoldDB" id="A0A9W6QF27"/>
<evidence type="ECO:0000256" key="2">
    <source>
        <dbReference type="SAM" id="Phobius"/>
    </source>
</evidence>
<feature type="transmembrane region" description="Helical" evidence="2">
    <location>
        <begin position="161"/>
        <end position="181"/>
    </location>
</feature>
<reference evidence="4" key="1">
    <citation type="submission" date="2023-02" db="EMBL/GenBank/DDBJ databases">
        <title>Actinokineospora globicatena NBRC 15670.</title>
        <authorList>
            <person name="Ichikawa N."/>
            <person name="Sato H."/>
            <person name="Tonouchi N."/>
        </authorList>
    </citation>
    <scope>NUCLEOTIDE SEQUENCE</scope>
    <source>
        <strain evidence="4">NBRC 15670</strain>
    </source>
</reference>
<feature type="region of interest" description="Disordered" evidence="1">
    <location>
        <begin position="293"/>
        <end position="314"/>
    </location>
</feature>
<keyword evidence="2" id="KW-0812">Transmembrane</keyword>
<organism evidence="4 5">
    <name type="scientific">Actinokineospora globicatena</name>
    <dbReference type="NCBI Taxonomy" id="103729"/>
    <lineage>
        <taxon>Bacteria</taxon>
        <taxon>Bacillati</taxon>
        <taxon>Actinomycetota</taxon>
        <taxon>Actinomycetes</taxon>
        <taxon>Pseudonocardiales</taxon>
        <taxon>Pseudonocardiaceae</taxon>
        <taxon>Actinokineospora</taxon>
    </lineage>
</organism>
<keyword evidence="3" id="KW-0732">Signal</keyword>
<sequence length="409" mass="42749">MGKGIAAALVLVLLLVGSPAQADGAPVGQDTAVAQTLGGRELTVTLRRTDGAPAPLQVDVITHVGSPPGTLRLAATPAGESPTSTATIDLRTGPTTAYLRVDRYGPWELELSDGTTSARIPFAVAERVSPAWERTVYGGFVAAGLFLLLSLLLATRSSKLALIPAAALVAALATATTAALLSSTIPPKSTQDKPRPPVNLAVEATATGLVLTLTDSATGRPVDDLQVHHGALIHLAIVSARGTLAHVHPVRTAPGDYRVQFTPTDPGQHTMAAEFTRLGGGQQQVRARVDIAGEQRQPPTPAKGSVTTTPLRAGDPATLTVDFTGPDDLQPWLGMRGHLILTDDTQAVWAHVHAMATTAAAQPDETVAAYPAEVGFTFTFPHPGRYRAWFQAERGYEILTIPATFDVAP</sequence>
<dbReference type="EMBL" id="BSSD01000001">
    <property type="protein sequence ID" value="GLW89273.1"/>
    <property type="molecule type" value="Genomic_DNA"/>
</dbReference>
<keyword evidence="5" id="KW-1185">Reference proteome</keyword>
<feature type="signal peptide" evidence="3">
    <location>
        <begin position="1"/>
        <end position="22"/>
    </location>
</feature>
<name>A0A9W6QF27_9PSEU</name>
<evidence type="ECO:0000256" key="1">
    <source>
        <dbReference type="SAM" id="MobiDB-lite"/>
    </source>
</evidence>